<dbReference type="Proteomes" id="UP000825935">
    <property type="component" value="Chromosome 24"/>
</dbReference>
<comment type="caution">
    <text evidence="1">The sequence shown here is derived from an EMBL/GenBank/DDBJ whole genome shotgun (WGS) entry which is preliminary data.</text>
</comment>
<evidence type="ECO:0000313" key="2">
    <source>
        <dbReference type="Proteomes" id="UP000825935"/>
    </source>
</evidence>
<accession>A0A8T2RY91</accession>
<name>A0A8T2RY91_CERRI</name>
<proteinExistence type="predicted"/>
<gene>
    <name evidence="1" type="ORF">KP509_24G069300</name>
</gene>
<keyword evidence="2" id="KW-1185">Reference proteome</keyword>
<sequence>MRGLRTSVSSASFIQGHPISASLLRGLITYPSFCEAAQPVRSFCEASLPPLSQAPEIAPPSCEASQWVRPPCAALHAAHCSSAIVEQPPMFGGRPVQIPSRGRDQRSASNTALAPFGRSLETPSYFAVKHPLCTYNLAQQFSGLTPLLLHFPLRQPRPSPEAPQCMVANNQPTNLQELWSTTYSDGAHIACANVLGHLSNADLPQVQHSLVLPLPLRNHLMVKTFRHSDVSGSSGLLPYQASE</sequence>
<reference evidence="1" key="1">
    <citation type="submission" date="2021-08" db="EMBL/GenBank/DDBJ databases">
        <title>WGS assembly of Ceratopteris richardii.</title>
        <authorList>
            <person name="Marchant D.B."/>
            <person name="Chen G."/>
            <person name="Jenkins J."/>
            <person name="Shu S."/>
            <person name="Leebens-Mack J."/>
            <person name="Grimwood J."/>
            <person name="Schmutz J."/>
            <person name="Soltis P."/>
            <person name="Soltis D."/>
            <person name="Chen Z.-H."/>
        </authorList>
    </citation>
    <scope>NUCLEOTIDE SEQUENCE</scope>
    <source>
        <strain evidence="1">Whitten #5841</strain>
        <tissue evidence="1">Leaf</tissue>
    </source>
</reference>
<dbReference type="EMBL" id="CM035429">
    <property type="protein sequence ID" value="KAH7300577.1"/>
    <property type="molecule type" value="Genomic_DNA"/>
</dbReference>
<dbReference type="AlphaFoldDB" id="A0A8T2RY91"/>
<organism evidence="1 2">
    <name type="scientific">Ceratopteris richardii</name>
    <name type="common">Triangle waterfern</name>
    <dbReference type="NCBI Taxonomy" id="49495"/>
    <lineage>
        <taxon>Eukaryota</taxon>
        <taxon>Viridiplantae</taxon>
        <taxon>Streptophyta</taxon>
        <taxon>Embryophyta</taxon>
        <taxon>Tracheophyta</taxon>
        <taxon>Polypodiopsida</taxon>
        <taxon>Polypodiidae</taxon>
        <taxon>Polypodiales</taxon>
        <taxon>Pteridineae</taxon>
        <taxon>Pteridaceae</taxon>
        <taxon>Parkerioideae</taxon>
        <taxon>Ceratopteris</taxon>
    </lineage>
</organism>
<evidence type="ECO:0000313" key="1">
    <source>
        <dbReference type="EMBL" id="KAH7300577.1"/>
    </source>
</evidence>
<protein>
    <submittedName>
        <fullName evidence="1">Uncharacterized protein</fullName>
    </submittedName>
</protein>